<comment type="caution">
    <text evidence="6">The sequence shown here is derived from an EMBL/GenBank/DDBJ whole genome shotgun (WGS) entry which is preliminary data.</text>
</comment>
<dbReference type="RefSeq" id="WP_003687939.1">
    <property type="nucleotide sequence ID" value="NZ_AKKT01000037.1"/>
</dbReference>
<feature type="region of interest" description="Disordered" evidence="3">
    <location>
        <begin position="673"/>
        <end position="693"/>
    </location>
</feature>
<dbReference type="InterPro" id="IPR041635">
    <property type="entry name" value="Type_ISP_LLaBIII_C"/>
</dbReference>
<evidence type="ECO:0000259" key="4">
    <source>
        <dbReference type="SMART" id="SM00487"/>
    </source>
</evidence>
<name>J0L0Y2_9LACO</name>
<evidence type="ECO:0000256" key="1">
    <source>
        <dbReference type="ARBA" id="ARBA00022747"/>
    </source>
</evidence>
<dbReference type="PANTHER" id="PTHR47396">
    <property type="entry name" value="TYPE I RESTRICTION ENZYME ECOKI R PROTEIN"/>
    <property type="match status" value="1"/>
</dbReference>
<dbReference type="Pfam" id="PF22240">
    <property type="entry name" value="ISP_coupler"/>
    <property type="match status" value="1"/>
</dbReference>
<feature type="domain" description="Helicase C-terminal" evidence="5">
    <location>
        <begin position="516"/>
        <end position="602"/>
    </location>
</feature>
<dbReference type="InterPro" id="IPR003356">
    <property type="entry name" value="DNA_methylase_A-5"/>
</dbReference>
<dbReference type="InterPro" id="IPR014001">
    <property type="entry name" value="Helicase_ATP-bd"/>
</dbReference>
<dbReference type="OrthoDB" id="9758243at2"/>
<evidence type="ECO:0000313" key="6">
    <source>
        <dbReference type="EMBL" id="KRN08026.1"/>
    </source>
</evidence>
<dbReference type="GO" id="GO:0004386">
    <property type="term" value="F:helicase activity"/>
    <property type="evidence" value="ECO:0007669"/>
    <property type="project" value="UniProtKB-KW"/>
</dbReference>
<feature type="domain" description="Helicase ATP-binding" evidence="4">
    <location>
        <begin position="166"/>
        <end position="407"/>
    </location>
</feature>
<dbReference type="GO" id="GO:0003677">
    <property type="term" value="F:DNA binding"/>
    <property type="evidence" value="ECO:0007669"/>
    <property type="project" value="InterPro"/>
</dbReference>
<dbReference type="Gene3D" id="3.40.50.150">
    <property type="entry name" value="Vaccinia Virus protein VP39"/>
    <property type="match status" value="1"/>
</dbReference>
<accession>J0L0Y2</accession>
<dbReference type="EMBL" id="AYYH01000085">
    <property type="protein sequence ID" value="KRN08026.1"/>
    <property type="molecule type" value="Genomic_DNA"/>
</dbReference>
<dbReference type="PANTHER" id="PTHR47396:SF1">
    <property type="entry name" value="ATP-DEPENDENT HELICASE IRC3-RELATED"/>
    <property type="match status" value="1"/>
</dbReference>
<feature type="compositionally biased region" description="Basic and acidic residues" evidence="3">
    <location>
        <begin position="678"/>
        <end position="693"/>
    </location>
</feature>
<keyword evidence="6" id="KW-0347">Helicase</keyword>
<evidence type="ECO:0000259" key="5">
    <source>
        <dbReference type="SMART" id="SM00490"/>
    </source>
</evidence>
<dbReference type="InterPro" id="IPR039442">
    <property type="entry name" value="Mrr-like_dom"/>
</dbReference>
<dbReference type="InterPro" id="IPR029063">
    <property type="entry name" value="SAM-dependent_MTases_sf"/>
</dbReference>
<dbReference type="InterPro" id="IPR001650">
    <property type="entry name" value="Helicase_C-like"/>
</dbReference>
<evidence type="ECO:0000313" key="7">
    <source>
        <dbReference type="Proteomes" id="UP000050898"/>
    </source>
</evidence>
<dbReference type="InterPro" id="IPR053980">
    <property type="entry name" value="ISP_coupler"/>
</dbReference>
<dbReference type="GO" id="GO:0009307">
    <property type="term" value="P:DNA restriction-modification system"/>
    <property type="evidence" value="ECO:0007669"/>
    <property type="project" value="UniProtKB-KW"/>
</dbReference>
<proteinExistence type="predicted"/>
<sequence length="1587" mass="180096">MLKQSFDNLMAQIDASANGVQRDRGTMFEEVVKSYLLNEPAYKNLYTDVWLLQEVPAEYHIPKKDLGVDLVARYRDSGALTAVQAKYYRGKVGKDTINSYVAELNKNYYADGLLVTTTDDWNKNAEAALDDGSKHITRIGLSDLKHSSFDWSQFHFGNATKSIQVSHKQPRGYQKDAIAKAVAYFDAHERGKLIMAPGTGKTFTSLKITEAMAQHEYKQDYFVLYLIPSIQLLSQTLFSWNSDVNPANELISFAVTSDRNASKKRTYSNNDDNSDMNIQDIGFPASTNADKLMANFAALKPTDGQRITVIFSTYQSIDVIHQAQEQGYPEFDLIIADEAHRTTGAHAANTEAGMFTKVHSNNTVKAKHRLYQTATPKIYSQDTKKKGEEDNIVISSMDDKNIYGEEIFRLGFGDAVAQGILTDYKVEVLAVDESVIQRDMQNSLSTENGLNIDDIGKIIGVWNAMMKRESFSNKVSGKPMQRAIAFASVIDNQRGHGAGKVGSKQIAREFNHVVNEYLGKDNPNSFHVHVKHVDGSMNALQKKDAIDWLASDLPDDEARLLSNVKFLTEGIDVPNLDAIIFFAPKQSQIDIVQAVGRIMRKYKDKEYGYIILPVVVPTGQDPDMVLDDNKTYQAVWQVLNALRSIDERFEASVNKLDLNKKKPGNLNVIGIGGAPDNDFDRSNQRTGDEHGTEQTELELNWHEIQDAIYGRIVKKVGDRRYLEDWTADVQKLAERHIRWIENLIADKKSPFAKSFRRYVKSLQHNINSDIDDEQAIEMLAQHVITKPIFEALFDQYSFVNDNPVSRAMEDMIEHMMQAGFDQEQAVLKPFYESVRTRATGIDNAAAKQQFIVTLYDKFFSTGFSATAEKLGIVFTPVEIVDFIVKSVDEVLKEHFGRGLDAENVHILDPFTGTGTFITRTLAYLNQEMQAGKITLADITRKYTQELHANEIVLLSYYIAAINIESVFDEINGAEDYIPFDGIVLTDTFESTENNAVLDEDMFGGNNKRLKKQQEAPITAIISNPPYSVGQRNQNDDNQNVHYERLEQRIADTYVKNSNAGLNKGSYDSYVKAFRWASDRLETQGVIGFVTNGGFLDSQSANGLRKSFYEEFNYLYIYNLRGNQRTQGEKSRKEGGKIFGSGSRAPIAISILIKDGSNEHHLYYKDIGDYLTRQQKFDAISNAASVNGIEWTELTPDKNDDWLNQRDQNYQAYTPLAEKKNYHTVFKLSAVGVVTSRDYWVIGYNQHTVAKNSELLIDHYNKEVKKANGRSWSNYSASSDPKYINWSRGMKSNLSKAKLFSFKKSKMVKTLYRPFTKKWMYYDKQVVEMPGLFHRKFGAKNTALITSGRGTTKEFTILATDLIPNLDCLTKTQAFIRHDNEKNSSVENILATDCDNVSTTFATKLGLTTDETYAYVYGLLNSPEYQQKYANDLKKDLARIPIVKDIRQYVEVGQQLLDLHINYEDAEPYAGCKVTMHADKPSYRVQKMRFKSRKDHSVIKFNSDITISDIPARAYDYVVNGRSAIEWIMDQYRVKTDKASQITDDPNDYSDDPQYIFKLLLRIITVSLKTLDLVDKLPQFEIIERDDR</sequence>
<keyword evidence="6" id="KW-0067">ATP-binding</keyword>
<dbReference type="SMART" id="SM00490">
    <property type="entry name" value="HELICc"/>
    <property type="match status" value="1"/>
</dbReference>
<keyword evidence="6" id="KW-0547">Nucleotide-binding</keyword>
<dbReference type="PRINTS" id="PR00507">
    <property type="entry name" value="N12N6MTFRASE"/>
</dbReference>
<dbReference type="GO" id="GO:0008170">
    <property type="term" value="F:N-methyltransferase activity"/>
    <property type="evidence" value="ECO:0007669"/>
    <property type="project" value="InterPro"/>
</dbReference>
<dbReference type="InterPro" id="IPR011335">
    <property type="entry name" value="Restrct_endonuc-II-like"/>
</dbReference>
<dbReference type="Pfam" id="PF04851">
    <property type="entry name" value="ResIII"/>
    <property type="match status" value="1"/>
</dbReference>
<keyword evidence="1" id="KW-0680">Restriction system</keyword>
<dbReference type="Proteomes" id="UP000050898">
    <property type="component" value="Unassembled WGS sequence"/>
</dbReference>
<dbReference type="GO" id="GO:0016787">
    <property type="term" value="F:hydrolase activity"/>
    <property type="evidence" value="ECO:0007669"/>
    <property type="project" value="UniProtKB-KW"/>
</dbReference>
<dbReference type="Pfam" id="PF13156">
    <property type="entry name" value="Mrr_cat_2"/>
    <property type="match status" value="1"/>
</dbReference>
<dbReference type="Pfam" id="PF02384">
    <property type="entry name" value="N6_Mtase"/>
    <property type="match status" value="1"/>
</dbReference>
<dbReference type="SUPFAM" id="SSF52980">
    <property type="entry name" value="Restriction endonuclease-like"/>
    <property type="match status" value="1"/>
</dbReference>
<protein>
    <submittedName>
        <fullName evidence="6">Superfamily II DNA RNA helicase</fullName>
    </submittedName>
</protein>
<dbReference type="Pfam" id="PF00271">
    <property type="entry name" value="Helicase_C"/>
    <property type="match status" value="1"/>
</dbReference>
<dbReference type="PATRIC" id="fig|1046596.6.peg.2527"/>
<dbReference type="SMART" id="SM00487">
    <property type="entry name" value="DEXDc"/>
    <property type="match status" value="1"/>
</dbReference>
<dbReference type="InterPro" id="IPR006935">
    <property type="entry name" value="Helicase/UvrB_N"/>
</dbReference>
<evidence type="ECO:0000256" key="2">
    <source>
        <dbReference type="ARBA" id="ARBA00022801"/>
    </source>
</evidence>
<keyword evidence="7" id="KW-1185">Reference proteome</keyword>
<keyword evidence="2" id="KW-0378">Hydrolase</keyword>
<dbReference type="InterPro" id="IPR050742">
    <property type="entry name" value="Helicase_Restrict-Modif_Enz"/>
</dbReference>
<reference evidence="6 7" key="1">
    <citation type="journal article" date="2015" name="Genome Announc.">
        <title>Expanding the biotechnology potential of lactobacilli through comparative genomics of 213 strains and associated genera.</title>
        <authorList>
            <person name="Sun Z."/>
            <person name="Harris H.M."/>
            <person name="McCann A."/>
            <person name="Guo C."/>
            <person name="Argimon S."/>
            <person name="Zhang W."/>
            <person name="Yang X."/>
            <person name="Jeffery I.B."/>
            <person name="Cooney J.C."/>
            <person name="Kagawa T.F."/>
            <person name="Liu W."/>
            <person name="Song Y."/>
            <person name="Salvetti E."/>
            <person name="Wrobel A."/>
            <person name="Rasinkangas P."/>
            <person name="Parkhill J."/>
            <person name="Rea M.C."/>
            <person name="O'Sullivan O."/>
            <person name="Ritari J."/>
            <person name="Douillard F.P."/>
            <person name="Paul Ross R."/>
            <person name="Yang R."/>
            <person name="Briner A.E."/>
            <person name="Felis G.E."/>
            <person name="de Vos W.M."/>
            <person name="Barrangou R."/>
            <person name="Klaenhammer T.R."/>
            <person name="Caufield P.W."/>
            <person name="Cui Y."/>
            <person name="Zhang H."/>
            <person name="O'Toole P.W."/>
        </authorList>
    </citation>
    <scope>NUCLEOTIDE SEQUENCE [LARGE SCALE GENOMIC DNA]</scope>
    <source>
        <strain evidence="6 7">DSM 20444</strain>
    </source>
</reference>
<dbReference type="SUPFAM" id="SSF52540">
    <property type="entry name" value="P-loop containing nucleoside triphosphate hydrolases"/>
    <property type="match status" value="1"/>
</dbReference>
<organism evidence="6 7">
    <name type="scientific">Liquorilactobacillus mali KCTC 3596 = DSM 20444</name>
    <dbReference type="NCBI Taxonomy" id="1046596"/>
    <lineage>
        <taxon>Bacteria</taxon>
        <taxon>Bacillati</taxon>
        <taxon>Bacillota</taxon>
        <taxon>Bacilli</taxon>
        <taxon>Lactobacillales</taxon>
        <taxon>Lactobacillaceae</taxon>
        <taxon>Liquorilactobacillus</taxon>
    </lineage>
</organism>
<gene>
    <name evidence="6" type="ORF">FD00_GL002404</name>
</gene>
<dbReference type="GO" id="GO:0005829">
    <property type="term" value="C:cytosol"/>
    <property type="evidence" value="ECO:0007669"/>
    <property type="project" value="TreeGrafter"/>
</dbReference>
<dbReference type="Gene3D" id="3.40.50.300">
    <property type="entry name" value="P-loop containing nucleotide triphosphate hydrolases"/>
    <property type="match status" value="2"/>
</dbReference>
<dbReference type="SUPFAM" id="SSF53335">
    <property type="entry name" value="S-adenosyl-L-methionine-dependent methyltransferases"/>
    <property type="match status" value="1"/>
</dbReference>
<dbReference type="GO" id="GO:0032259">
    <property type="term" value="P:methylation"/>
    <property type="evidence" value="ECO:0007669"/>
    <property type="project" value="InterPro"/>
</dbReference>
<dbReference type="InterPro" id="IPR027417">
    <property type="entry name" value="P-loop_NTPase"/>
</dbReference>
<dbReference type="Pfam" id="PF18135">
    <property type="entry name" value="Type_ISP_C"/>
    <property type="match status" value="1"/>
</dbReference>
<dbReference type="PROSITE" id="PS00092">
    <property type="entry name" value="N6_MTASE"/>
    <property type="match status" value="1"/>
</dbReference>
<evidence type="ECO:0000256" key="3">
    <source>
        <dbReference type="SAM" id="MobiDB-lite"/>
    </source>
</evidence>
<dbReference type="GO" id="GO:0005524">
    <property type="term" value="F:ATP binding"/>
    <property type="evidence" value="ECO:0007669"/>
    <property type="project" value="InterPro"/>
</dbReference>
<dbReference type="InterPro" id="IPR002052">
    <property type="entry name" value="DNA_methylase_N6_adenine_CS"/>
</dbReference>